<dbReference type="Pfam" id="PF22461">
    <property type="entry name" value="SLBB_2"/>
    <property type="match status" value="1"/>
</dbReference>
<dbReference type="RefSeq" id="WP_002687856.1">
    <property type="nucleotide sequence ID" value="NZ_UFTJ01000003.1"/>
</dbReference>
<name>A0A380ZW26_9FLAO</name>
<keyword evidence="7" id="KW-0732">Signal</keyword>
<dbReference type="GO" id="GO:0015288">
    <property type="term" value="F:porin activity"/>
    <property type="evidence" value="ECO:0007669"/>
    <property type="project" value="UniProtKB-KW"/>
</dbReference>
<evidence type="ECO:0000256" key="4">
    <source>
        <dbReference type="ARBA" id="ARBA00022452"/>
    </source>
</evidence>
<organism evidence="18 19">
    <name type="scientific">Bergeyella zoohelcum</name>
    <dbReference type="NCBI Taxonomy" id="1015"/>
    <lineage>
        <taxon>Bacteria</taxon>
        <taxon>Pseudomonadati</taxon>
        <taxon>Bacteroidota</taxon>
        <taxon>Flavobacteriia</taxon>
        <taxon>Flavobacteriales</taxon>
        <taxon>Weeksellaceae</taxon>
        <taxon>Bergeyella</taxon>
    </lineage>
</organism>
<evidence type="ECO:0000256" key="10">
    <source>
        <dbReference type="ARBA" id="ARBA00023114"/>
    </source>
</evidence>
<evidence type="ECO:0000256" key="2">
    <source>
        <dbReference type="ARBA" id="ARBA00009450"/>
    </source>
</evidence>
<evidence type="ECO:0000256" key="8">
    <source>
        <dbReference type="ARBA" id="ARBA00023047"/>
    </source>
</evidence>
<dbReference type="AlphaFoldDB" id="A0A380ZW26"/>
<dbReference type="Gene3D" id="3.10.560.10">
    <property type="entry name" value="Outer membrane lipoprotein wza domain like"/>
    <property type="match status" value="1"/>
</dbReference>
<evidence type="ECO:0000256" key="6">
    <source>
        <dbReference type="ARBA" id="ARBA00022692"/>
    </source>
</evidence>
<evidence type="ECO:0000313" key="19">
    <source>
        <dbReference type="Proteomes" id="UP000255515"/>
    </source>
</evidence>
<sequence>MKKKINVLILFLFFLLIVSCASKKNVVYLQGVSEISSLYELNIPKIQSNDILAISVSSSNIKATEPFNQQSIYASNVNPNSPYKSVYIVGADGNIDFPILGKVYLLGKTRNEAIQYMKELLSEYIVDPGVNIQYTNFKVSVIGEVKQPGSFVIQNERITIFEALALAGDLTINGVRKEVYVIREVNGVRNVYTVDLTAKEILDSPVYYLAQNDVVYVMPNQSKIQSSVINYPVFISVAGILISVVALLVK</sequence>
<gene>
    <name evidence="18" type="ORF">NCTC11661_02076</name>
</gene>
<keyword evidence="14" id="KW-0449">Lipoprotein</keyword>
<evidence type="ECO:0000256" key="11">
    <source>
        <dbReference type="ARBA" id="ARBA00023136"/>
    </source>
</evidence>
<comment type="subcellular location">
    <subcellularLocation>
        <location evidence="1">Cell outer membrane</location>
        <topology evidence="1">Multi-pass membrane protein</topology>
    </subcellularLocation>
</comment>
<dbReference type="PROSITE" id="PS51257">
    <property type="entry name" value="PROKAR_LIPOPROTEIN"/>
    <property type="match status" value="1"/>
</dbReference>
<dbReference type="PANTHER" id="PTHR33619">
    <property type="entry name" value="POLYSACCHARIDE EXPORT PROTEIN GFCE-RELATED"/>
    <property type="match status" value="1"/>
</dbReference>
<keyword evidence="4" id="KW-1134">Transmembrane beta strand</keyword>
<dbReference type="Pfam" id="PF02563">
    <property type="entry name" value="Poly_export"/>
    <property type="match status" value="1"/>
</dbReference>
<keyword evidence="10" id="KW-0626">Porin</keyword>
<keyword evidence="6 15" id="KW-0812">Transmembrane</keyword>
<protein>
    <submittedName>
        <fullName evidence="18">Polysaccharide export protein Wza</fullName>
    </submittedName>
</protein>
<dbReference type="InterPro" id="IPR049712">
    <property type="entry name" value="Poly_export"/>
</dbReference>
<dbReference type="EMBL" id="UFTJ01000003">
    <property type="protein sequence ID" value="SUV52929.1"/>
    <property type="molecule type" value="Genomic_DNA"/>
</dbReference>
<dbReference type="PANTHER" id="PTHR33619:SF3">
    <property type="entry name" value="POLYSACCHARIDE EXPORT PROTEIN GFCE-RELATED"/>
    <property type="match status" value="1"/>
</dbReference>
<evidence type="ECO:0000256" key="14">
    <source>
        <dbReference type="ARBA" id="ARBA00023288"/>
    </source>
</evidence>
<dbReference type="GO" id="GO:0009279">
    <property type="term" value="C:cell outer membrane"/>
    <property type="evidence" value="ECO:0007669"/>
    <property type="project" value="UniProtKB-SubCell"/>
</dbReference>
<dbReference type="Proteomes" id="UP000255515">
    <property type="component" value="Unassembled WGS sequence"/>
</dbReference>
<keyword evidence="9" id="KW-0406">Ion transport</keyword>
<dbReference type="InterPro" id="IPR003715">
    <property type="entry name" value="Poly_export_N"/>
</dbReference>
<feature type="domain" description="SLBB" evidence="17">
    <location>
        <begin position="138"/>
        <end position="217"/>
    </location>
</feature>
<keyword evidence="13" id="KW-0998">Cell outer membrane</keyword>
<dbReference type="InterPro" id="IPR054765">
    <property type="entry name" value="SLBB_dom"/>
</dbReference>
<evidence type="ECO:0000313" key="18">
    <source>
        <dbReference type="EMBL" id="SUV52929.1"/>
    </source>
</evidence>
<keyword evidence="11 15" id="KW-0472">Membrane</keyword>
<evidence type="ECO:0000256" key="7">
    <source>
        <dbReference type="ARBA" id="ARBA00022729"/>
    </source>
</evidence>
<evidence type="ECO:0000256" key="5">
    <source>
        <dbReference type="ARBA" id="ARBA00022597"/>
    </source>
</evidence>
<evidence type="ECO:0000256" key="15">
    <source>
        <dbReference type="SAM" id="Phobius"/>
    </source>
</evidence>
<keyword evidence="5" id="KW-0762">Sugar transport</keyword>
<evidence type="ECO:0000256" key="13">
    <source>
        <dbReference type="ARBA" id="ARBA00023237"/>
    </source>
</evidence>
<dbReference type="GO" id="GO:0006811">
    <property type="term" value="P:monoatomic ion transport"/>
    <property type="evidence" value="ECO:0007669"/>
    <property type="project" value="UniProtKB-KW"/>
</dbReference>
<reference evidence="18 19" key="1">
    <citation type="submission" date="2018-06" db="EMBL/GenBank/DDBJ databases">
        <authorList>
            <consortium name="Pathogen Informatics"/>
            <person name="Doyle S."/>
        </authorList>
    </citation>
    <scope>NUCLEOTIDE SEQUENCE [LARGE SCALE GENOMIC DNA]</scope>
    <source>
        <strain evidence="18 19">NCTC11661</strain>
    </source>
</reference>
<evidence type="ECO:0000259" key="16">
    <source>
        <dbReference type="Pfam" id="PF02563"/>
    </source>
</evidence>
<proteinExistence type="inferred from homology"/>
<dbReference type="GO" id="GO:0046930">
    <property type="term" value="C:pore complex"/>
    <property type="evidence" value="ECO:0007669"/>
    <property type="project" value="UniProtKB-KW"/>
</dbReference>
<keyword evidence="8" id="KW-0625">Polysaccharide transport</keyword>
<evidence type="ECO:0000256" key="9">
    <source>
        <dbReference type="ARBA" id="ARBA00023065"/>
    </source>
</evidence>
<keyword evidence="15" id="KW-1133">Transmembrane helix</keyword>
<accession>A0A380ZW26</accession>
<comment type="similarity">
    <text evidence="2">Belongs to the BexD/CtrA/VexA family.</text>
</comment>
<evidence type="ECO:0000256" key="12">
    <source>
        <dbReference type="ARBA" id="ARBA00023139"/>
    </source>
</evidence>
<evidence type="ECO:0000256" key="1">
    <source>
        <dbReference type="ARBA" id="ARBA00004571"/>
    </source>
</evidence>
<dbReference type="GO" id="GO:0015159">
    <property type="term" value="F:polysaccharide transmembrane transporter activity"/>
    <property type="evidence" value="ECO:0007669"/>
    <property type="project" value="InterPro"/>
</dbReference>
<feature type="domain" description="Polysaccharide export protein N-terminal" evidence="16">
    <location>
        <begin position="45"/>
        <end position="133"/>
    </location>
</feature>
<keyword evidence="12" id="KW-0564">Palmitate</keyword>
<evidence type="ECO:0000259" key="17">
    <source>
        <dbReference type="Pfam" id="PF22461"/>
    </source>
</evidence>
<keyword evidence="3" id="KW-0813">Transport</keyword>
<feature type="transmembrane region" description="Helical" evidence="15">
    <location>
        <begin position="228"/>
        <end position="249"/>
    </location>
</feature>
<evidence type="ECO:0000256" key="3">
    <source>
        <dbReference type="ARBA" id="ARBA00022448"/>
    </source>
</evidence>